<evidence type="ECO:0000259" key="5">
    <source>
        <dbReference type="Pfam" id="PF01048"/>
    </source>
</evidence>
<dbReference type="Pfam" id="PF01048">
    <property type="entry name" value="PNP_UDP_1"/>
    <property type="match status" value="1"/>
</dbReference>
<dbReference type="InterPro" id="IPR035994">
    <property type="entry name" value="Nucleoside_phosphorylase_sf"/>
</dbReference>
<proteinExistence type="inferred from homology"/>
<dbReference type="FunFam" id="3.40.50.1580:FF:000012">
    <property type="entry name" value="Probable 6-oxopurine nucleoside phosphorylase"/>
    <property type="match status" value="1"/>
</dbReference>
<evidence type="ECO:0000256" key="2">
    <source>
        <dbReference type="ARBA" id="ARBA00022676"/>
    </source>
</evidence>
<protein>
    <submittedName>
        <fullName evidence="6">S-methyl-5'-thioadenosine phosphorylase</fullName>
    </submittedName>
</protein>
<dbReference type="GO" id="GO:0005829">
    <property type="term" value="C:cytosol"/>
    <property type="evidence" value="ECO:0007669"/>
    <property type="project" value="TreeGrafter"/>
</dbReference>
<evidence type="ECO:0000313" key="6">
    <source>
        <dbReference type="EMBL" id="KAF0760997.1"/>
    </source>
</evidence>
<dbReference type="InterPro" id="IPR010044">
    <property type="entry name" value="MTAP"/>
</dbReference>
<dbReference type="HAMAP" id="MF_01963">
    <property type="entry name" value="MTAP"/>
    <property type="match status" value="1"/>
</dbReference>
<dbReference type="Proteomes" id="UP000478052">
    <property type="component" value="Unassembled WGS sequence"/>
</dbReference>
<evidence type="ECO:0000313" key="7">
    <source>
        <dbReference type="Proteomes" id="UP000478052"/>
    </source>
</evidence>
<comment type="similarity">
    <text evidence="1">Belongs to the PNP/MTAP phosphorylase family.</text>
</comment>
<dbReference type="EMBL" id="VUJU01002517">
    <property type="protein sequence ID" value="KAF0760997.1"/>
    <property type="molecule type" value="Genomic_DNA"/>
</dbReference>
<dbReference type="SUPFAM" id="SSF53167">
    <property type="entry name" value="Purine and uridine phosphorylases"/>
    <property type="match status" value="1"/>
</dbReference>
<sequence length="300" mass="33670">MKYNVKIGIIGGSGLDNPDFFKDATEQKVTTPYGEPSDLLLSGKLNGIDCVLLARHGRSHSISPTNINYRANIWALKHLGCTHIIASSATGSLKEEIKPGDLVILDSFIDLTKKRILTMFNKDDKVIHIPIEPAFCSATRNIIIETAQNLGIHVHQTGTAVVIEGPRFSTKAESNLYRSWNADLVNMTLVPEVVLAKEAGLLYATIAMATDYDCWREATEKVNVANVVKVFQENVKKITKLLIEIVPKIAEKNWDVEIDELNVRELTINYRFLTFVYPIQSYRLALPMLFIYHNLIQESV</sequence>
<evidence type="ECO:0000256" key="3">
    <source>
        <dbReference type="ARBA" id="ARBA00022679"/>
    </source>
</evidence>
<name>A0A6G0YSW9_APHCR</name>
<dbReference type="AlphaFoldDB" id="A0A6G0YSW9"/>
<accession>A0A6G0YSW9</accession>
<keyword evidence="7" id="KW-1185">Reference proteome</keyword>
<comment type="caution">
    <text evidence="6">The sequence shown here is derived from an EMBL/GenBank/DDBJ whole genome shotgun (WGS) entry which is preliminary data.</text>
</comment>
<organism evidence="6 7">
    <name type="scientific">Aphis craccivora</name>
    <name type="common">Cowpea aphid</name>
    <dbReference type="NCBI Taxonomy" id="307492"/>
    <lineage>
        <taxon>Eukaryota</taxon>
        <taxon>Metazoa</taxon>
        <taxon>Ecdysozoa</taxon>
        <taxon>Arthropoda</taxon>
        <taxon>Hexapoda</taxon>
        <taxon>Insecta</taxon>
        <taxon>Pterygota</taxon>
        <taxon>Neoptera</taxon>
        <taxon>Paraneoptera</taxon>
        <taxon>Hemiptera</taxon>
        <taxon>Sternorrhyncha</taxon>
        <taxon>Aphidomorpha</taxon>
        <taxon>Aphidoidea</taxon>
        <taxon>Aphididae</taxon>
        <taxon>Aphidini</taxon>
        <taxon>Aphis</taxon>
        <taxon>Aphis</taxon>
    </lineage>
</organism>
<evidence type="ECO:0000256" key="4">
    <source>
        <dbReference type="ARBA" id="ARBA00022726"/>
    </source>
</evidence>
<feature type="domain" description="Nucleoside phosphorylase" evidence="5">
    <location>
        <begin position="6"/>
        <end position="246"/>
    </location>
</feature>
<reference evidence="6 7" key="1">
    <citation type="submission" date="2019-08" db="EMBL/GenBank/DDBJ databases">
        <title>Whole genome of Aphis craccivora.</title>
        <authorList>
            <person name="Voronova N.V."/>
            <person name="Shulinski R.S."/>
            <person name="Bandarenka Y.V."/>
            <person name="Zhorov D.G."/>
            <person name="Warner D."/>
        </authorList>
    </citation>
    <scope>NUCLEOTIDE SEQUENCE [LARGE SCALE GENOMIC DNA]</scope>
    <source>
        <strain evidence="6">180601</strain>
        <tissue evidence="6">Whole Body</tissue>
    </source>
</reference>
<feature type="non-terminal residue" evidence="6">
    <location>
        <position position="300"/>
    </location>
</feature>
<keyword evidence="3" id="KW-0808">Transferase</keyword>
<dbReference type="NCBIfam" id="TIGR01694">
    <property type="entry name" value="MTAP"/>
    <property type="match status" value="1"/>
</dbReference>
<dbReference type="GO" id="GO:0006166">
    <property type="term" value="P:purine ribonucleoside salvage"/>
    <property type="evidence" value="ECO:0007669"/>
    <property type="project" value="UniProtKB-KW"/>
</dbReference>
<dbReference type="OrthoDB" id="431409at2759"/>
<dbReference type="PROSITE" id="PS01240">
    <property type="entry name" value="PNP_MTAP_2"/>
    <property type="match status" value="1"/>
</dbReference>
<dbReference type="GO" id="GO:0019509">
    <property type="term" value="P:L-methionine salvage from methylthioadenosine"/>
    <property type="evidence" value="ECO:0007669"/>
    <property type="project" value="TreeGrafter"/>
</dbReference>
<dbReference type="PANTHER" id="PTHR42679:SF2">
    <property type="entry name" value="S-METHYL-5'-THIOADENOSINE PHOSPHORYLASE"/>
    <property type="match status" value="1"/>
</dbReference>
<keyword evidence="2" id="KW-0328">Glycosyltransferase</keyword>
<dbReference type="GO" id="GO:0017061">
    <property type="term" value="F:S-methyl-5-thioadenosine phosphorylase activity"/>
    <property type="evidence" value="ECO:0007669"/>
    <property type="project" value="InterPro"/>
</dbReference>
<dbReference type="InterPro" id="IPR000845">
    <property type="entry name" value="Nucleoside_phosphorylase_d"/>
</dbReference>
<gene>
    <name evidence="6" type="ORF">FWK35_00008131</name>
</gene>
<dbReference type="InterPro" id="IPR018099">
    <property type="entry name" value="Purine_phosphorylase-2_CS"/>
</dbReference>
<dbReference type="Gene3D" id="3.40.50.1580">
    <property type="entry name" value="Nucleoside phosphorylase domain"/>
    <property type="match status" value="1"/>
</dbReference>
<dbReference type="CDD" id="cd09010">
    <property type="entry name" value="MTAP_SsMTAPII_like_MTIP"/>
    <property type="match status" value="1"/>
</dbReference>
<keyword evidence="4" id="KW-0660">Purine salvage</keyword>
<dbReference type="PANTHER" id="PTHR42679">
    <property type="entry name" value="S-METHYL-5'-THIOADENOSINE PHOSPHORYLASE"/>
    <property type="match status" value="1"/>
</dbReference>
<evidence type="ECO:0000256" key="1">
    <source>
        <dbReference type="ARBA" id="ARBA00006751"/>
    </source>
</evidence>